<dbReference type="NCBIfam" id="NF007139">
    <property type="entry name" value="PRK09585.1-3"/>
    <property type="match status" value="1"/>
</dbReference>
<keyword evidence="1 2" id="KW-0418">Kinase</keyword>
<keyword evidence="1" id="KW-0547">Nucleotide-binding</keyword>
<evidence type="ECO:0000313" key="2">
    <source>
        <dbReference type="EMBL" id="PLX62300.1"/>
    </source>
</evidence>
<dbReference type="STRING" id="1111735.GCA_000428045_01938"/>
<accession>A0A2N6CYA3</accession>
<organism evidence="2 3">
    <name type="scientific">Sedimenticola selenatireducens</name>
    <dbReference type="NCBI Taxonomy" id="191960"/>
    <lineage>
        <taxon>Bacteria</taxon>
        <taxon>Pseudomonadati</taxon>
        <taxon>Pseudomonadota</taxon>
        <taxon>Gammaproteobacteria</taxon>
        <taxon>Chromatiales</taxon>
        <taxon>Sedimenticolaceae</taxon>
        <taxon>Sedimenticola</taxon>
    </lineage>
</organism>
<dbReference type="GO" id="GO:0009254">
    <property type="term" value="P:peptidoglycan turnover"/>
    <property type="evidence" value="ECO:0007669"/>
    <property type="project" value="UniProtKB-UniRule"/>
</dbReference>
<dbReference type="EMBL" id="PKUN01000007">
    <property type="protein sequence ID" value="PLX62300.1"/>
    <property type="molecule type" value="Genomic_DNA"/>
</dbReference>
<dbReference type="Gene3D" id="3.30.420.40">
    <property type="match status" value="2"/>
</dbReference>
<dbReference type="GO" id="GO:0005524">
    <property type="term" value="F:ATP binding"/>
    <property type="evidence" value="ECO:0007669"/>
    <property type="project" value="UniProtKB-UniRule"/>
</dbReference>
<dbReference type="NCBIfam" id="NF007148">
    <property type="entry name" value="PRK09585.3-2"/>
    <property type="match status" value="1"/>
</dbReference>
<gene>
    <name evidence="1" type="primary">anmK</name>
    <name evidence="2" type="ORF">C0630_06920</name>
</gene>
<dbReference type="Proteomes" id="UP000235015">
    <property type="component" value="Unassembled WGS sequence"/>
</dbReference>
<dbReference type="SUPFAM" id="SSF53067">
    <property type="entry name" value="Actin-like ATPase domain"/>
    <property type="match status" value="1"/>
</dbReference>
<feature type="binding site" evidence="1">
    <location>
        <begin position="19"/>
        <end position="26"/>
    </location>
    <ligand>
        <name>ATP</name>
        <dbReference type="ChEBI" id="CHEBI:30616"/>
    </ligand>
</feature>
<dbReference type="InterPro" id="IPR005338">
    <property type="entry name" value="Anhydro_N_Ac-Mur_kinase"/>
</dbReference>
<dbReference type="GO" id="GO:0006040">
    <property type="term" value="P:amino sugar metabolic process"/>
    <property type="evidence" value="ECO:0007669"/>
    <property type="project" value="InterPro"/>
</dbReference>
<dbReference type="RefSeq" id="WP_273438481.1">
    <property type="nucleotide sequence ID" value="NZ_CAXXYC010000004.1"/>
</dbReference>
<dbReference type="GO" id="GO:0097175">
    <property type="term" value="P:1,6-anhydro-N-acetyl-beta-muramic acid catabolic process"/>
    <property type="evidence" value="ECO:0007669"/>
    <property type="project" value="UniProtKB-UniRule"/>
</dbReference>
<evidence type="ECO:0000313" key="3">
    <source>
        <dbReference type="Proteomes" id="UP000235015"/>
    </source>
</evidence>
<dbReference type="HAMAP" id="MF_01270">
    <property type="entry name" value="AnhMurNAc_kinase"/>
    <property type="match status" value="1"/>
</dbReference>
<proteinExistence type="inferred from homology"/>
<dbReference type="Pfam" id="PF03702">
    <property type="entry name" value="AnmK"/>
    <property type="match status" value="1"/>
</dbReference>
<dbReference type="UniPathway" id="UPA00544"/>
<comment type="catalytic activity">
    <reaction evidence="1">
        <text>1,6-anhydro-N-acetyl-beta-muramate + ATP + H2O = N-acetyl-D-muramate 6-phosphate + ADP + H(+)</text>
        <dbReference type="Rhea" id="RHEA:24952"/>
        <dbReference type="ChEBI" id="CHEBI:15377"/>
        <dbReference type="ChEBI" id="CHEBI:15378"/>
        <dbReference type="ChEBI" id="CHEBI:30616"/>
        <dbReference type="ChEBI" id="CHEBI:58690"/>
        <dbReference type="ChEBI" id="CHEBI:58722"/>
        <dbReference type="ChEBI" id="CHEBI:456216"/>
        <dbReference type="EC" id="2.7.1.170"/>
    </reaction>
</comment>
<dbReference type="UniPathway" id="UPA00343"/>
<reference evidence="2 3" key="1">
    <citation type="submission" date="2017-11" db="EMBL/GenBank/DDBJ databases">
        <title>Genome-resolved metagenomics identifies genetic mobility, metabolic interactions, and unexpected diversity in perchlorate-reducing communities.</title>
        <authorList>
            <person name="Barnum T.P."/>
            <person name="Figueroa I.A."/>
            <person name="Carlstrom C.I."/>
            <person name="Lucas L.N."/>
            <person name="Engelbrektson A.L."/>
            <person name="Coates J.D."/>
        </authorList>
    </citation>
    <scope>NUCLEOTIDE SEQUENCE [LARGE SCALE GENOMIC DNA]</scope>
    <source>
        <strain evidence="2">BM301</strain>
    </source>
</reference>
<protein>
    <recommendedName>
        <fullName evidence="1">Anhydro-N-acetylmuramic acid kinase</fullName>
        <ecNumber evidence="1">2.7.1.170</ecNumber>
    </recommendedName>
    <alternativeName>
        <fullName evidence="1">AnhMurNAc kinase</fullName>
    </alternativeName>
</protein>
<comment type="similarity">
    <text evidence="1">Belongs to the anhydro-N-acetylmuramic acid kinase family.</text>
</comment>
<comment type="function">
    <text evidence="1">Catalyzes the specific phosphorylation of 1,6-anhydro-N-acetylmuramic acid (anhMurNAc) with the simultaneous cleavage of the 1,6-anhydro ring, generating MurNAc-6-P. Is required for the utilization of anhMurNAc either imported from the medium or derived from its own cell wall murein, and thus plays a role in cell wall recycling.</text>
</comment>
<sequence length="388" mass="42696">MPDRDARTSGELYIGLMSGTSMDGIDAALVDFEPSRPKLLGHCYQPWPQPIRERLKKLSQPGNNEIEQLGHADIAVANHFSEVVSELLRQTSTKPWQVRAIGSHGQTVRHRPDAEHPFTLQIGDPNQLAEKTGIAVVADFRRRDMAAGGEGAPLAPAFHAAFLRSPVEYRVILNLGGIANITLLPADPKARIIGFDTGPANTLMDAWIHYSQQHRFDAQGAWAAQGQVIPELLDRLLDDNYFKRPPPKSTGPELFNLEWLNQHLMNQSKYRPEDIQASLCALSSHTIIQAINQYAPDCERVICCGGGTRNPTLMQQLQQGLDATVETTAEQGIDPDQIEAMAFAWLARQTLQHLPGNLPDVTGAHHPVILGGIYQARTNDSEKADPAS</sequence>
<dbReference type="GO" id="GO:0016773">
    <property type="term" value="F:phosphotransferase activity, alcohol group as acceptor"/>
    <property type="evidence" value="ECO:0007669"/>
    <property type="project" value="UniProtKB-UniRule"/>
</dbReference>
<dbReference type="PANTHER" id="PTHR30605:SF0">
    <property type="entry name" value="ANHYDRO-N-ACETYLMURAMIC ACID KINASE"/>
    <property type="match status" value="1"/>
</dbReference>
<dbReference type="AlphaFoldDB" id="A0A2N6CYA3"/>
<keyword evidence="1" id="KW-0067">ATP-binding</keyword>
<dbReference type="GO" id="GO:0016301">
    <property type="term" value="F:kinase activity"/>
    <property type="evidence" value="ECO:0007669"/>
    <property type="project" value="UniProtKB-KW"/>
</dbReference>
<comment type="pathway">
    <text evidence="1">Cell wall biogenesis; peptidoglycan recycling.</text>
</comment>
<comment type="pathway">
    <text evidence="1">Amino-sugar metabolism; 1,6-anhydro-N-acetylmuramate degradation.</text>
</comment>
<evidence type="ECO:0000256" key="1">
    <source>
        <dbReference type="HAMAP-Rule" id="MF_01270"/>
    </source>
</evidence>
<dbReference type="CDD" id="cd24050">
    <property type="entry name" value="ASKHA_NBD_ANMK"/>
    <property type="match status" value="1"/>
</dbReference>
<keyword evidence="1" id="KW-0119">Carbohydrate metabolism</keyword>
<dbReference type="InterPro" id="IPR043129">
    <property type="entry name" value="ATPase_NBD"/>
</dbReference>
<name>A0A2N6CYA3_9GAMM</name>
<dbReference type="PANTHER" id="PTHR30605">
    <property type="entry name" value="ANHYDRO-N-ACETYLMURAMIC ACID KINASE"/>
    <property type="match status" value="1"/>
</dbReference>
<dbReference type="EC" id="2.7.1.170" evidence="1"/>
<keyword evidence="1" id="KW-0808">Transferase</keyword>
<comment type="caution">
    <text evidence="2">The sequence shown here is derived from an EMBL/GenBank/DDBJ whole genome shotgun (WGS) entry which is preliminary data.</text>
</comment>